<feature type="compositionally biased region" description="Low complexity" evidence="3">
    <location>
        <begin position="43"/>
        <end position="54"/>
    </location>
</feature>
<evidence type="ECO:0000313" key="5">
    <source>
        <dbReference type="Proteomes" id="UP000050795"/>
    </source>
</evidence>
<keyword evidence="5" id="KW-1185">Reference proteome</keyword>
<keyword evidence="2" id="KW-0539">Nucleus</keyword>
<feature type="compositionally biased region" description="Low complexity" evidence="3">
    <location>
        <begin position="160"/>
        <end position="171"/>
    </location>
</feature>
<dbReference type="InterPro" id="IPR001005">
    <property type="entry name" value="SANT/Myb"/>
</dbReference>
<feature type="compositionally biased region" description="Low complexity" evidence="3">
    <location>
        <begin position="138"/>
        <end position="151"/>
    </location>
</feature>
<organism evidence="5 6">
    <name type="scientific">Trichobilharzia regenti</name>
    <name type="common">Nasal bird schistosome</name>
    <dbReference type="NCBI Taxonomy" id="157069"/>
    <lineage>
        <taxon>Eukaryota</taxon>
        <taxon>Metazoa</taxon>
        <taxon>Spiralia</taxon>
        <taxon>Lophotrochozoa</taxon>
        <taxon>Platyhelminthes</taxon>
        <taxon>Trematoda</taxon>
        <taxon>Digenea</taxon>
        <taxon>Strigeidida</taxon>
        <taxon>Schistosomatoidea</taxon>
        <taxon>Schistosomatidae</taxon>
        <taxon>Trichobilharzia</taxon>
    </lineage>
</organism>
<feature type="compositionally biased region" description="Low complexity" evidence="3">
    <location>
        <begin position="1140"/>
        <end position="1161"/>
    </location>
</feature>
<reference evidence="5" key="1">
    <citation type="submission" date="2022-06" db="EMBL/GenBank/DDBJ databases">
        <authorList>
            <person name="Berger JAMES D."/>
            <person name="Berger JAMES D."/>
        </authorList>
    </citation>
    <scope>NUCLEOTIDE SEQUENCE [LARGE SCALE GENOMIC DNA]</scope>
</reference>
<dbReference type="GO" id="GO:0007389">
    <property type="term" value="P:pattern specification process"/>
    <property type="evidence" value="ECO:0007669"/>
    <property type="project" value="TreeGrafter"/>
</dbReference>
<name>A0AA85KJL2_TRIRE</name>
<feature type="compositionally biased region" description="Polar residues" evidence="3">
    <location>
        <begin position="604"/>
        <end position="629"/>
    </location>
</feature>
<feature type="compositionally biased region" description="Low complexity" evidence="3">
    <location>
        <begin position="570"/>
        <end position="584"/>
    </location>
</feature>
<dbReference type="SUPFAM" id="SSF46689">
    <property type="entry name" value="Homeodomain-like"/>
    <property type="match status" value="1"/>
</dbReference>
<dbReference type="Gene3D" id="1.20.58.1880">
    <property type="match status" value="1"/>
</dbReference>
<evidence type="ECO:0000256" key="3">
    <source>
        <dbReference type="SAM" id="MobiDB-lite"/>
    </source>
</evidence>
<feature type="compositionally biased region" description="Polar residues" evidence="3">
    <location>
        <begin position="973"/>
        <end position="983"/>
    </location>
</feature>
<dbReference type="Proteomes" id="UP000050795">
    <property type="component" value="Unassembled WGS sequence"/>
</dbReference>
<dbReference type="PANTHER" id="PTHR21677:SF1">
    <property type="entry name" value="PROTEIN CRAMPED-LIKE"/>
    <property type="match status" value="1"/>
</dbReference>
<feature type="region of interest" description="Disordered" evidence="3">
    <location>
        <begin position="43"/>
        <end position="71"/>
    </location>
</feature>
<feature type="region of interest" description="Disordered" evidence="3">
    <location>
        <begin position="80"/>
        <end position="99"/>
    </location>
</feature>
<feature type="compositionally biased region" description="Low complexity" evidence="3">
    <location>
        <begin position="593"/>
        <end position="603"/>
    </location>
</feature>
<feature type="compositionally biased region" description="Basic and acidic residues" evidence="3">
    <location>
        <begin position="80"/>
        <end position="90"/>
    </location>
</feature>
<dbReference type="GO" id="GO:0005634">
    <property type="term" value="C:nucleus"/>
    <property type="evidence" value="ECO:0007669"/>
    <property type="project" value="TreeGrafter"/>
</dbReference>
<accession>A0AA85KJL2</accession>
<protein>
    <recommendedName>
        <fullName evidence="4">Myb-like domain-containing protein</fullName>
    </recommendedName>
</protein>
<dbReference type="PANTHER" id="PTHR21677">
    <property type="entry name" value="CRAMPED PROTEIN"/>
    <property type="match status" value="1"/>
</dbReference>
<reference evidence="6" key="2">
    <citation type="submission" date="2023-11" db="UniProtKB">
        <authorList>
            <consortium name="WormBaseParasite"/>
        </authorList>
    </citation>
    <scope>IDENTIFICATION</scope>
</reference>
<feature type="region of interest" description="Disordered" evidence="3">
    <location>
        <begin position="129"/>
        <end position="202"/>
    </location>
</feature>
<evidence type="ECO:0000259" key="4">
    <source>
        <dbReference type="SMART" id="SM00717"/>
    </source>
</evidence>
<feature type="compositionally biased region" description="Low complexity" evidence="3">
    <location>
        <begin position="986"/>
        <end position="1000"/>
    </location>
</feature>
<feature type="region of interest" description="Disordered" evidence="3">
    <location>
        <begin position="1139"/>
        <end position="1161"/>
    </location>
</feature>
<sequence>MEASAQIVVIFNDMKTRSALVMEAPNIAAIVKARHHARIVCPTSTNPSTSTQSQLVSGTINDPSENGGQTVGDEVRVSAEDKAQKNRSENPPRLLRGTWSPDDRRLFFQAVRLYGRNFNEITRFIRSRRHRTTADHQTVTSNNSTEPNSNNLHSGNNLASSSNVPTSSGSSTLGAPHSSNASQSSTGVNTALASNSDLNTPCGGRTREQVRFFYQQTWHKIRRYVKYPDEVPQHVREVYAIVNYSVIRTRIKKPLHHRLGEKLNELIHCGTTVIKHNGRRFLLRTPVCPALKQLNNISAPTHEFQLPEDVWIELVPRTHSDSWRVIEAEQNPRLRLRVDINRQLSDVIALTENKWQSAAERMRTVLDLPVVNQYTPPSVMLNLCPAQSIDGAIRIQEVARVRSGDLGLRAYLDRMNTKVPPHQLQSNVCKTEKQSTSQSSGLVASSSSSVLPQVSSSSCATKFNNNTSINSSSSIAELDLKDLGKKLSIGVTREMAREIKVVTIYLALGCPERIRFEYQFCCLKDKDGRKQHLNSSYSNLLLCPPLDPDGEGDYLLHRDWASRHSTGDKTSVPNSSSSTQRTSSVLLPKPIQPSTSSNNTPTTGTYLSQISNDSPVVVTSQQPTLTMHPPSNTVQVLVNGQPSTLQLNSSLAASHPIISSLLTTSSAVKPPITLTQSPKLVLLPQTGGQKVQVPIVERQLDHERQLTTSITPTQTSYIPLLAKQTTVSSKSVSFNLTNVTISTTVTTTTPTISTSIYPVVENENPPCVPPSSLKSLKAFNARRKKSTASQVHKHLNENSPVDKELQSKLQPASTIASSGFWPLHNTVSHSPAIQSSSNYPMQTFQVPINNHAQQANANVALNYNNNVFNPQASQILLPSALTLTSPSMNQTTLNDKLPHIYNVSGSFSSTSNQSPVISFVTKSKGASSTDVTIEDLLLTSTETNQSSSSSLYSNDTLASLLNTICVRYASIPSSSSTSNLDHQNISDDTSSRSTDNNITTAVETPVLNLNTKVDESVSFKMEEDREFRTTDSVCNYPPGSPSIGGDISFTDSMAAAVMDVHHMQLDHSDEERNTTDAQPGSLNFMTSNIAIHPDVYSLGTSYESVLGDKDIKVTQCNSMNHSDYKGISNVEVFLRMNTPQSSQNSSGIISSTPTTSNASLY</sequence>
<dbReference type="GO" id="GO:0003677">
    <property type="term" value="F:DNA binding"/>
    <property type="evidence" value="ECO:0007669"/>
    <property type="project" value="UniProtKB-KW"/>
</dbReference>
<keyword evidence="1" id="KW-0238">DNA-binding</keyword>
<dbReference type="SMART" id="SM00717">
    <property type="entry name" value="SANT"/>
    <property type="match status" value="1"/>
</dbReference>
<evidence type="ECO:0000256" key="2">
    <source>
        <dbReference type="ARBA" id="ARBA00023242"/>
    </source>
</evidence>
<dbReference type="WBParaSite" id="TREG1_86480.1">
    <property type="protein sequence ID" value="TREG1_86480.1"/>
    <property type="gene ID" value="TREG1_86480"/>
</dbReference>
<dbReference type="InterPro" id="IPR055315">
    <property type="entry name" value="Cramped-like"/>
</dbReference>
<evidence type="ECO:0000256" key="1">
    <source>
        <dbReference type="ARBA" id="ARBA00023125"/>
    </source>
</evidence>
<evidence type="ECO:0000313" key="6">
    <source>
        <dbReference type="WBParaSite" id="TREG1_86480.1"/>
    </source>
</evidence>
<feature type="region of interest" description="Disordered" evidence="3">
    <location>
        <begin position="973"/>
        <end position="1001"/>
    </location>
</feature>
<feature type="compositionally biased region" description="Polar residues" evidence="3">
    <location>
        <begin position="177"/>
        <end position="199"/>
    </location>
</feature>
<proteinExistence type="predicted"/>
<dbReference type="AlphaFoldDB" id="A0AA85KJL2"/>
<feature type="compositionally biased region" description="Polar residues" evidence="3">
    <location>
        <begin position="55"/>
        <end position="68"/>
    </location>
</feature>
<feature type="domain" description="Myb-like" evidence="4">
    <location>
        <begin position="95"/>
        <end position="220"/>
    </location>
</feature>
<dbReference type="InterPro" id="IPR009057">
    <property type="entry name" value="Homeodomain-like_sf"/>
</dbReference>
<feature type="region of interest" description="Disordered" evidence="3">
    <location>
        <begin position="564"/>
        <end position="629"/>
    </location>
</feature>
<dbReference type="GO" id="GO:0003682">
    <property type="term" value="F:chromatin binding"/>
    <property type="evidence" value="ECO:0007669"/>
    <property type="project" value="InterPro"/>
</dbReference>